<dbReference type="Proteomes" id="UP000615760">
    <property type="component" value="Unassembled WGS sequence"/>
</dbReference>
<evidence type="ECO:0000256" key="4">
    <source>
        <dbReference type="ARBA" id="ARBA00005250"/>
    </source>
</evidence>
<dbReference type="NCBIfam" id="NF012229">
    <property type="entry name" value="bla_class_B_core"/>
    <property type="match status" value="1"/>
</dbReference>
<organism evidence="15 16">
    <name type="scientific">Flavobacterium suaedae</name>
    <dbReference type="NCBI Taxonomy" id="1767027"/>
    <lineage>
        <taxon>Bacteria</taxon>
        <taxon>Pseudomonadati</taxon>
        <taxon>Bacteroidota</taxon>
        <taxon>Flavobacteriia</taxon>
        <taxon>Flavobacteriales</taxon>
        <taxon>Flavobacteriaceae</taxon>
        <taxon>Flavobacterium</taxon>
    </lineage>
</organism>
<feature type="domain" description="Metallo-beta-lactamase" evidence="14">
    <location>
        <begin position="46"/>
        <end position="216"/>
    </location>
</feature>
<protein>
    <recommendedName>
        <fullName evidence="6">beta-lactamase</fullName>
        <ecNumber evidence="6">3.5.2.6</ecNumber>
    </recommendedName>
</protein>
<keyword evidence="9" id="KW-0574">Periplasm</keyword>
<dbReference type="NCBIfam" id="NF012146">
    <property type="entry name" value="blaB-IND-MUS"/>
    <property type="match status" value="1"/>
</dbReference>
<dbReference type="SMART" id="SM00849">
    <property type="entry name" value="Lactamase_B"/>
    <property type="match status" value="1"/>
</dbReference>
<dbReference type="PROSITE" id="PS00744">
    <property type="entry name" value="BETA_LACTAMASE_B_2"/>
    <property type="match status" value="1"/>
</dbReference>
<dbReference type="NCBIfam" id="NF033088">
    <property type="entry name" value="bla_subclass_B1"/>
    <property type="match status" value="1"/>
</dbReference>
<comment type="catalytic activity">
    <reaction evidence="1">
        <text>a beta-lactam + H2O = a substituted beta-amino acid</text>
        <dbReference type="Rhea" id="RHEA:20401"/>
        <dbReference type="ChEBI" id="CHEBI:15377"/>
        <dbReference type="ChEBI" id="CHEBI:35627"/>
        <dbReference type="ChEBI" id="CHEBI:140347"/>
        <dbReference type="EC" id="3.5.2.6"/>
    </reaction>
</comment>
<keyword evidence="11" id="KW-0862">Zinc</keyword>
<dbReference type="Pfam" id="PF00753">
    <property type="entry name" value="Lactamase_B"/>
    <property type="match status" value="1"/>
</dbReference>
<feature type="chain" id="PRO_5047044897" description="beta-lactamase" evidence="13">
    <location>
        <begin position="18"/>
        <end position="240"/>
    </location>
</feature>
<evidence type="ECO:0000259" key="14">
    <source>
        <dbReference type="SMART" id="SM00849"/>
    </source>
</evidence>
<reference evidence="16" key="1">
    <citation type="journal article" date="2019" name="Int. J. Syst. Evol. Microbiol.">
        <title>The Global Catalogue of Microorganisms (GCM) 10K type strain sequencing project: providing services to taxonomists for standard genome sequencing and annotation.</title>
        <authorList>
            <consortium name="The Broad Institute Genomics Platform"/>
            <consortium name="The Broad Institute Genome Sequencing Center for Infectious Disease"/>
            <person name="Wu L."/>
            <person name="Ma J."/>
        </authorList>
    </citation>
    <scope>NUCLEOTIDE SEQUENCE [LARGE SCALE GENOMIC DNA]</scope>
    <source>
        <strain evidence="16">CGMCC 1.15461</strain>
    </source>
</reference>
<name>A0ABQ1JQC7_9FLAO</name>
<comment type="caution">
    <text evidence="15">The sequence shown here is derived from an EMBL/GenBank/DDBJ whole genome shotgun (WGS) entry which is preliminary data.</text>
</comment>
<dbReference type="InterPro" id="IPR001279">
    <property type="entry name" value="Metallo-B-lactamas"/>
</dbReference>
<dbReference type="Gene3D" id="3.60.15.10">
    <property type="entry name" value="Ribonuclease Z/Hydroxyacylglutathione hydrolase-like"/>
    <property type="match status" value="1"/>
</dbReference>
<dbReference type="EMBL" id="BMJE01000003">
    <property type="protein sequence ID" value="GGB74942.1"/>
    <property type="molecule type" value="Genomic_DNA"/>
</dbReference>
<dbReference type="InterPro" id="IPR001018">
    <property type="entry name" value="Beta-lactamase_class-B_CS"/>
</dbReference>
<evidence type="ECO:0000256" key="2">
    <source>
        <dbReference type="ARBA" id="ARBA00001947"/>
    </source>
</evidence>
<evidence type="ECO:0000256" key="13">
    <source>
        <dbReference type="SAM" id="SignalP"/>
    </source>
</evidence>
<keyword evidence="16" id="KW-1185">Reference proteome</keyword>
<dbReference type="InterPro" id="IPR036866">
    <property type="entry name" value="RibonucZ/Hydroxyglut_hydro"/>
</dbReference>
<accession>A0ABQ1JQC7</accession>
<evidence type="ECO:0000256" key="6">
    <source>
        <dbReference type="ARBA" id="ARBA00012865"/>
    </source>
</evidence>
<evidence type="ECO:0000256" key="9">
    <source>
        <dbReference type="ARBA" id="ARBA00022764"/>
    </source>
</evidence>
<keyword evidence="10" id="KW-0378">Hydrolase</keyword>
<comment type="similarity">
    <text evidence="4">Belongs to the metallo-beta-lactamase superfamily. Class-B beta-lactamase family.</text>
</comment>
<dbReference type="InterPro" id="IPR058199">
    <property type="entry name" value="BlaB//VIM/IMP-1"/>
</dbReference>
<dbReference type="PANTHER" id="PTHR42951">
    <property type="entry name" value="METALLO-BETA-LACTAMASE DOMAIN-CONTAINING"/>
    <property type="match status" value="1"/>
</dbReference>
<keyword evidence="8 13" id="KW-0732">Signal</keyword>
<keyword evidence="7" id="KW-0479">Metal-binding</keyword>
<feature type="signal peptide" evidence="13">
    <location>
        <begin position="1"/>
        <end position="17"/>
    </location>
</feature>
<evidence type="ECO:0000256" key="12">
    <source>
        <dbReference type="ARBA" id="ARBA00023251"/>
    </source>
</evidence>
<comment type="cofactor">
    <cofactor evidence="2">
        <name>Zn(2+)</name>
        <dbReference type="ChEBI" id="CHEBI:29105"/>
    </cofactor>
</comment>
<dbReference type="PANTHER" id="PTHR42951:SF4">
    <property type="entry name" value="ACYL-COENZYME A THIOESTERASE MBLAC2"/>
    <property type="match status" value="1"/>
</dbReference>
<proteinExistence type="inferred from homology"/>
<dbReference type="RefSeq" id="WP_188620513.1">
    <property type="nucleotide sequence ID" value="NZ_BMJE01000003.1"/>
</dbReference>
<keyword evidence="12" id="KW-0046">Antibiotic resistance</keyword>
<evidence type="ECO:0000256" key="10">
    <source>
        <dbReference type="ARBA" id="ARBA00022801"/>
    </source>
</evidence>
<comment type="subunit">
    <text evidence="5">Monomer.</text>
</comment>
<evidence type="ECO:0000256" key="11">
    <source>
        <dbReference type="ARBA" id="ARBA00022833"/>
    </source>
</evidence>
<dbReference type="EC" id="3.5.2.6" evidence="6"/>
<evidence type="ECO:0000256" key="5">
    <source>
        <dbReference type="ARBA" id="ARBA00011245"/>
    </source>
</evidence>
<comment type="subcellular location">
    <subcellularLocation>
        <location evidence="3">Periplasm</location>
    </subcellularLocation>
</comment>
<evidence type="ECO:0000256" key="8">
    <source>
        <dbReference type="ARBA" id="ARBA00022729"/>
    </source>
</evidence>
<evidence type="ECO:0000256" key="7">
    <source>
        <dbReference type="ARBA" id="ARBA00022723"/>
    </source>
</evidence>
<evidence type="ECO:0000256" key="3">
    <source>
        <dbReference type="ARBA" id="ARBA00004418"/>
    </source>
</evidence>
<sequence>MKKLFCLIVLLTVSVYAQHSGLKIKHLSGDVYAYTTHKLFSGNPFPSNSVYIVTEEGVVLIDTPWDEAQFQPLLDTIKKRHNKDVVLCIATHYHDDRTAGLEYFKNKGVATYSSKQTYDLCAEYNEKQAAHYFTKDTLFTVGGYTIKTFYPGEGHTKDNIVIWLPKDKILYGGCLVKSVESSGLGNVADANLEAWDETIKKLLENYPDIAFVVPGHFKWSKNTEALHHTLKLLEKNENGD</sequence>
<dbReference type="SUPFAM" id="SSF56281">
    <property type="entry name" value="Metallo-hydrolase/oxidoreductase"/>
    <property type="match status" value="1"/>
</dbReference>
<dbReference type="InterPro" id="IPR050855">
    <property type="entry name" value="NDM-1-like"/>
</dbReference>
<evidence type="ECO:0000313" key="16">
    <source>
        <dbReference type="Proteomes" id="UP000615760"/>
    </source>
</evidence>
<evidence type="ECO:0000256" key="1">
    <source>
        <dbReference type="ARBA" id="ARBA00001526"/>
    </source>
</evidence>
<evidence type="ECO:0000313" key="15">
    <source>
        <dbReference type="EMBL" id="GGB74942.1"/>
    </source>
</evidence>
<gene>
    <name evidence="15" type="primary">bla</name>
    <name evidence="15" type="ORF">GCM10007424_13670</name>
</gene>